<evidence type="ECO:0000313" key="2">
    <source>
        <dbReference type="Proteomes" id="UP000053815"/>
    </source>
</evidence>
<keyword evidence="2" id="KW-1185">Reference proteome</keyword>
<accession>A0A0C9MXP9</accession>
<protein>
    <recommendedName>
        <fullName evidence="3">Helitron helicase-like domain-containing protein</fullName>
    </recommendedName>
</protein>
<organism evidence="1">
    <name type="scientific">Mucor ambiguus</name>
    <dbReference type="NCBI Taxonomy" id="91626"/>
    <lineage>
        <taxon>Eukaryota</taxon>
        <taxon>Fungi</taxon>
        <taxon>Fungi incertae sedis</taxon>
        <taxon>Mucoromycota</taxon>
        <taxon>Mucoromycotina</taxon>
        <taxon>Mucoromycetes</taxon>
        <taxon>Mucorales</taxon>
        <taxon>Mucorineae</taxon>
        <taxon>Mucoraceae</taxon>
        <taxon>Mucor</taxon>
    </lineage>
</organism>
<dbReference type="PANTHER" id="PTHR45786:SF74">
    <property type="entry name" value="ATP-DEPENDENT DNA HELICASE"/>
    <property type="match status" value="1"/>
</dbReference>
<dbReference type="EMBL" id="DF836432">
    <property type="protein sequence ID" value="GAN06978.1"/>
    <property type="molecule type" value="Genomic_DNA"/>
</dbReference>
<gene>
    <name evidence="1" type="ORF">MAM1_0143d06468</name>
</gene>
<dbReference type="STRING" id="91626.A0A0C9MXP9"/>
<dbReference type="PANTHER" id="PTHR45786">
    <property type="entry name" value="DNA BINDING PROTEIN-LIKE"/>
    <property type="match status" value="1"/>
</dbReference>
<dbReference type="AlphaFoldDB" id="A0A0C9MXP9"/>
<dbReference type="OrthoDB" id="2279134at2759"/>
<reference evidence="1" key="1">
    <citation type="submission" date="2014-09" db="EMBL/GenBank/DDBJ databases">
        <title>Draft genome sequence of an oleaginous Mucoromycotina fungus Mucor ambiguus NBRC6742.</title>
        <authorList>
            <person name="Takeda I."/>
            <person name="Yamane N."/>
            <person name="Morita T."/>
            <person name="Tamano K."/>
            <person name="Machida M."/>
            <person name="Baker S."/>
            <person name="Koike H."/>
        </authorList>
    </citation>
    <scope>NUCLEOTIDE SEQUENCE</scope>
    <source>
        <strain evidence="1">NBRC 6742</strain>
    </source>
</reference>
<sequence length="99" mass="11384">MNVDLERRYVNEKHGAYAFRIHGSVHHLMSPELIPNPNNAIQPPKFAQIYIIDSANELQNRLNVTGNSDVRPHTMQLLQNMMHDISLFVCIQDYGEAQL</sequence>
<proteinExistence type="predicted"/>
<evidence type="ECO:0008006" key="3">
    <source>
        <dbReference type="Google" id="ProtNLM"/>
    </source>
</evidence>
<evidence type="ECO:0000313" key="1">
    <source>
        <dbReference type="EMBL" id="GAN06978.1"/>
    </source>
</evidence>
<dbReference type="Proteomes" id="UP000053815">
    <property type="component" value="Unassembled WGS sequence"/>
</dbReference>
<name>A0A0C9MXP9_9FUNG</name>